<evidence type="ECO:0000256" key="1">
    <source>
        <dbReference type="ARBA" id="ARBA00022630"/>
    </source>
</evidence>
<dbReference type="Gene3D" id="3.40.50.360">
    <property type="match status" value="1"/>
</dbReference>
<dbReference type="GO" id="GO:0010181">
    <property type="term" value="F:FMN binding"/>
    <property type="evidence" value="ECO:0007669"/>
    <property type="project" value="InterPro"/>
</dbReference>
<dbReference type="InterPro" id="IPR008254">
    <property type="entry name" value="Flavodoxin/NO_synth"/>
</dbReference>
<comment type="caution">
    <text evidence="4">The sequence shown here is derived from an EMBL/GenBank/DDBJ whole genome shotgun (WGS) entry which is preliminary data.</text>
</comment>
<accession>A0A845GES9</accession>
<evidence type="ECO:0000313" key="5">
    <source>
        <dbReference type="Proteomes" id="UP000470302"/>
    </source>
</evidence>
<organism evidence="4 5">
    <name type="scientific">Duganella vulcania</name>
    <dbReference type="NCBI Taxonomy" id="2692166"/>
    <lineage>
        <taxon>Bacteria</taxon>
        <taxon>Pseudomonadati</taxon>
        <taxon>Pseudomonadota</taxon>
        <taxon>Betaproteobacteria</taxon>
        <taxon>Burkholderiales</taxon>
        <taxon>Oxalobacteraceae</taxon>
        <taxon>Telluria group</taxon>
        <taxon>Duganella</taxon>
    </lineage>
</organism>
<dbReference type="Pfam" id="PF12682">
    <property type="entry name" value="Flavodoxin_4"/>
    <property type="match status" value="1"/>
</dbReference>
<dbReference type="Proteomes" id="UP000470302">
    <property type="component" value="Unassembled WGS sequence"/>
</dbReference>
<dbReference type="SUPFAM" id="SSF52218">
    <property type="entry name" value="Flavoproteins"/>
    <property type="match status" value="1"/>
</dbReference>
<feature type="domain" description="Flavodoxin-like" evidence="3">
    <location>
        <begin position="5"/>
        <end position="129"/>
    </location>
</feature>
<keyword evidence="2" id="KW-0288">FMN</keyword>
<dbReference type="EMBL" id="WWCW01000192">
    <property type="protein sequence ID" value="MYM91337.1"/>
    <property type="molecule type" value="Genomic_DNA"/>
</dbReference>
<dbReference type="RefSeq" id="WP_161099994.1">
    <property type="nucleotide sequence ID" value="NZ_WWCW01000192.1"/>
</dbReference>
<dbReference type="PANTHER" id="PTHR39201:SF1">
    <property type="entry name" value="FLAVODOXIN-LIKE DOMAIN-CONTAINING PROTEIN"/>
    <property type="match status" value="1"/>
</dbReference>
<evidence type="ECO:0000259" key="3">
    <source>
        <dbReference type="Pfam" id="PF12682"/>
    </source>
</evidence>
<gene>
    <name evidence="4" type="ORF">GTP91_29695</name>
</gene>
<dbReference type="InterPro" id="IPR029039">
    <property type="entry name" value="Flavoprotein-like_sf"/>
</dbReference>
<evidence type="ECO:0000256" key="2">
    <source>
        <dbReference type="ARBA" id="ARBA00022643"/>
    </source>
</evidence>
<sequence>MKPCLIVYYSRSGVTARAAQGLARLCGADIEELRDVRPRDGAAGFLRSAWQGWRRQPAGIMAPQRHPADYPFIVLGTPVWAGQMSAPMRAYILQQREHFRRVALFCTMGGSGGQGVLMSMADLCDKLPVATLHLRQREVLADRHAAALAAFADELAVLRHDEEAAAPAHTPE</sequence>
<name>A0A845GES9_9BURK</name>
<evidence type="ECO:0000313" key="4">
    <source>
        <dbReference type="EMBL" id="MYM91337.1"/>
    </source>
</evidence>
<dbReference type="PANTHER" id="PTHR39201">
    <property type="entry name" value="EXPORTED PROTEIN-RELATED"/>
    <property type="match status" value="1"/>
</dbReference>
<reference evidence="4 5" key="1">
    <citation type="submission" date="2020-01" db="EMBL/GenBank/DDBJ databases">
        <title>Novel species isolated from a subtropical stream in China.</title>
        <authorList>
            <person name="Lu H."/>
        </authorList>
    </citation>
    <scope>NUCLEOTIDE SEQUENCE [LARGE SCALE GENOMIC DNA]</scope>
    <source>
        <strain evidence="4 5">FT82W</strain>
    </source>
</reference>
<protein>
    <submittedName>
        <fullName evidence="4">Flavodoxin</fullName>
    </submittedName>
</protein>
<keyword evidence="1" id="KW-0285">Flavoprotein</keyword>
<dbReference type="AlphaFoldDB" id="A0A845GES9"/>
<proteinExistence type="predicted"/>